<dbReference type="InterPro" id="IPR000073">
    <property type="entry name" value="AB_hydrolase_1"/>
</dbReference>
<dbReference type="Pfam" id="PF08386">
    <property type="entry name" value="Abhydrolase_4"/>
    <property type="match status" value="1"/>
</dbReference>
<gene>
    <name evidence="5" type="ORF">H072_6376</name>
</gene>
<evidence type="ECO:0000256" key="1">
    <source>
        <dbReference type="ARBA" id="ARBA00010088"/>
    </source>
</evidence>
<dbReference type="STRING" id="1284197.S8BXE5"/>
<dbReference type="InterPro" id="IPR029058">
    <property type="entry name" value="AB_hydrolase_fold"/>
</dbReference>
<dbReference type="HOGENOM" id="CLU_013364_3_3_1"/>
<sequence>MTVLVDYTKPRGESITLGMARLKSTSKGAAPQGTLLLNPGGPGGVATSIIFEAAAIPLFSDDLRANYDIVGLDPRGIGSSTPLRCDPDIWNKRVSMFPTTESEYQALVAYNTAVGNSCLKLTGNLFNHLSTLDVIEDMEMFRQAIHNENSKWSKLNFIGFSYGTLLGTQYAEKYPEHVGRFVLDGIVDHTLPETATLLGEAVTYESTLNQFFLWCDTSSECALRGQDVAGLFDTLIQNATKSPIPAPGCPSTGIGACYPVVSGEDVLQVVQGLLVGPNVTLAWPVLGEALAEAAQGNATLLSVPKAISETFGVYPFVAVGCQDWFHKSNSLAEILGKTRMTAALAPHTKGSTQSYWVQVSCIGWPAPTSNPQRPLEPKVQKAPPMLLINALHDPETSISWAVGLAALLPKSVLLTRIGSGHTSYAIGGEAMIVANKFLITGDLPAPGSTVNS</sequence>
<evidence type="ECO:0000313" key="6">
    <source>
        <dbReference type="Proteomes" id="UP000015100"/>
    </source>
</evidence>
<evidence type="ECO:0000259" key="4">
    <source>
        <dbReference type="Pfam" id="PF08386"/>
    </source>
</evidence>
<name>S8BXE5_DACHA</name>
<dbReference type="OrthoDB" id="425534at2759"/>
<dbReference type="GO" id="GO:0016787">
    <property type="term" value="F:hydrolase activity"/>
    <property type="evidence" value="ECO:0007669"/>
    <property type="project" value="UniProtKB-KW"/>
</dbReference>
<dbReference type="OMA" id="LNCAYWP"/>
<dbReference type="SUPFAM" id="SSF53474">
    <property type="entry name" value="alpha/beta-Hydrolases"/>
    <property type="match status" value="1"/>
</dbReference>
<dbReference type="PANTHER" id="PTHR43248">
    <property type="entry name" value="2-SUCCINYL-6-HYDROXY-2,4-CYCLOHEXADIENE-1-CARBOXYLATE SYNTHASE"/>
    <property type="match status" value="1"/>
</dbReference>
<dbReference type="InterPro" id="IPR051601">
    <property type="entry name" value="Serine_prot/Carboxylest_S33"/>
</dbReference>
<protein>
    <submittedName>
        <fullName evidence="5">Uncharacterized protein</fullName>
    </submittedName>
</protein>
<dbReference type="PANTHER" id="PTHR43248:SF30">
    <property type="entry name" value="AB HYDROLASE-1 DOMAIN-CONTAINING PROTEIN"/>
    <property type="match status" value="1"/>
</dbReference>
<evidence type="ECO:0000256" key="2">
    <source>
        <dbReference type="ARBA" id="ARBA00022801"/>
    </source>
</evidence>
<dbReference type="Gene3D" id="3.40.50.1820">
    <property type="entry name" value="alpha/beta hydrolase"/>
    <property type="match status" value="1"/>
</dbReference>
<proteinExistence type="inferred from homology"/>
<dbReference type="AlphaFoldDB" id="S8BXE5"/>
<dbReference type="EMBL" id="AQGS01000443">
    <property type="protein sequence ID" value="EPS39977.1"/>
    <property type="molecule type" value="Genomic_DNA"/>
</dbReference>
<dbReference type="eggNOG" id="ENOG502QXCY">
    <property type="taxonomic scope" value="Eukaryota"/>
</dbReference>
<feature type="domain" description="AB hydrolase-1" evidence="3">
    <location>
        <begin position="34"/>
        <end position="233"/>
    </location>
</feature>
<accession>S8BXE5</accession>
<reference evidence="6" key="2">
    <citation type="submission" date="2013-04" db="EMBL/GenBank/DDBJ databases">
        <title>Genomic mechanisms accounting for the adaptation to parasitism in nematode-trapping fungi.</title>
        <authorList>
            <person name="Ahren D.G."/>
        </authorList>
    </citation>
    <scope>NUCLEOTIDE SEQUENCE [LARGE SCALE GENOMIC DNA]</scope>
    <source>
        <strain evidence="6">CBS 200.50</strain>
    </source>
</reference>
<keyword evidence="6" id="KW-1185">Reference proteome</keyword>
<dbReference type="Pfam" id="PF00561">
    <property type="entry name" value="Abhydrolase_1"/>
    <property type="match status" value="1"/>
</dbReference>
<keyword evidence="2" id="KW-0378">Hydrolase</keyword>
<reference evidence="5 6" key="1">
    <citation type="journal article" date="2013" name="PLoS Genet.">
        <title>Genomic mechanisms accounting for the adaptation to parasitism in nematode-trapping fungi.</title>
        <authorList>
            <person name="Meerupati T."/>
            <person name="Andersson K.M."/>
            <person name="Friman E."/>
            <person name="Kumar D."/>
            <person name="Tunlid A."/>
            <person name="Ahren D."/>
        </authorList>
    </citation>
    <scope>NUCLEOTIDE SEQUENCE [LARGE SCALE GENOMIC DNA]</scope>
    <source>
        <strain evidence="5 6">CBS 200.50</strain>
    </source>
</reference>
<evidence type="ECO:0000313" key="5">
    <source>
        <dbReference type="EMBL" id="EPS39977.1"/>
    </source>
</evidence>
<organism evidence="5 6">
    <name type="scientific">Dactylellina haptotyla (strain CBS 200.50)</name>
    <name type="common">Nematode-trapping fungus</name>
    <name type="synonym">Monacrosporium haptotylum</name>
    <dbReference type="NCBI Taxonomy" id="1284197"/>
    <lineage>
        <taxon>Eukaryota</taxon>
        <taxon>Fungi</taxon>
        <taxon>Dikarya</taxon>
        <taxon>Ascomycota</taxon>
        <taxon>Pezizomycotina</taxon>
        <taxon>Orbiliomycetes</taxon>
        <taxon>Orbiliales</taxon>
        <taxon>Orbiliaceae</taxon>
        <taxon>Dactylellina</taxon>
    </lineage>
</organism>
<comment type="caution">
    <text evidence="5">The sequence shown here is derived from an EMBL/GenBank/DDBJ whole genome shotgun (WGS) entry which is preliminary data.</text>
</comment>
<feature type="domain" description="Peptidase S33 tripeptidyl aminopeptidase-like C-terminal" evidence="4">
    <location>
        <begin position="353"/>
        <end position="449"/>
    </location>
</feature>
<comment type="similarity">
    <text evidence="1">Belongs to the peptidase S33 family.</text>
</comment>
<evidence type="ECO:0000259" key="3">
    <source>
        <dbReference type="Pfam" id="PF00561"/>
    </source>
</evidence>
<dbReference type="Proteomes" id="UP000015100">
    <property type="component" value="Unassembled WGS sequence"/>
</dbReference>
<dbReference type="InterPro" id="IPR013595">
    <property type="entry name" value="Pept_S33_TAP-like_C"/>
</dbReference>